<proteinExistence type="predicted"/>
<gene>
    <name evidence="1" type="ORF">SteCoe_26493</name>
</gene>
<accession>A0A1R2BCQ5</accession>
<dbReference type="EMBL" id="MPUH01000743">
    <property type="protein sequence ID" value="OMJ74561.1"/>
    <property type="molecule type" value="Genomic_DNA"/>
</dbReference>
<sequence>MNFIVSIENLKDSIICLSDRETEDSIASSPVDIFTKHSTVFIPKHHANIFRLPSESSIKELQKLSTQILKILEILDETVPVVNIRDEMSMQNKKVILQMPVARRTIKRPNF</sequence>
<dbReference type="Proteomes" id="UP000187209">
    <property type="component" value="Unassembled WGS sequence"/>
</dbReference>
<keyword evidence="2" id="KW-1185">Reference proteome</keyword>
<dbReference type="AlphaFoldDB" id="A0A1R2BCQ5"/>
<name>A0A1R2BCQ5_9CILI</name>
<reference evidence="1 2" key="1">
    <citation type="submission" date="2016-11" db="EMBL/GenBank/DDBJ databases">
        <title>The macronuclear genome of Stentor coeruleus: a giant cell with tiny introns.</title>
        <authorList>
            <person name="Slabodnick M."/>
            <person name="Ruby J.G."/>
            <person name="Reiff S.B."/>
            <person name="Swart E.C."/>
            <person name="Gosai S."/>
            <person name="Prabakaran S."/>
            <person name="Witkowska E."/>
            <person name="Larue G.E."/>
            <person name="Fisher S."/>
            <person name="Freeman R.M."/>
            <person name="Gunawardena J."/>
            <person name="Chu W."/>
            <person name="Stover N.A."/>
            <person name="Gregory B.D."/>
            <person name="Nowacki M."/>
            <person name="Derisi J."/>
            <person name="Roy S.W."/>
            <person name="Marshall W.F."/>
            <person name="Sood P."/>
        </authorList>
    </citation>
    <scope>NUCLEOTIDE SEQUENCE [LARGE SCALE GENOMIC DNA]</scope>
    <source>
        <strain evidence="1">WM001</strain>
    </source>
</reference>
<evidence type="ECO:0000313" key="2">
    <source>
        <dbReference type="Proteomes" id="UP000187209"/>
    </source>
</evidence>
<organism evidence="1 2">
    <name type="scientific">Stentor coeruleus</name>
    <dbReference type="NCBI Taxonomy" id="5963"/>
    <lineage>
        <taxon>Eukaryota</taxon>
        <taxon>Sar</taxon>
        <taxon>Alveolata</taxon>
        <taxon>Ciliophora</taxon>
        <taxon>Postciliodesmatophora</taxon>
        <taxon>Heterotrichea</taxon>
        <taxon>Heterotrichida</taxon>
        <taxon>Stentoridae</taxon>
        <taxon>Stentor</taxon>
    </lineage>
</organism>
<comment type="caution">
    <text evidence="1">The sequence shown here is derived from an EMBL/GenBank/DDBJ whole genome shotgun (WGS) entry which is preliminary data.</text>
</comment>
<evidence type="ECO:0000313" key="1">
    <source>
        <dbReference type="EMBL" id="OMJ74561.1"/>
    </source>
</evidence>
<protein>
    <submittedName>
        <fullName evidence="1">Uncharacterized protein</fullName>
    </submittedName>
</protein>